<evidence type="ECO:0000256" key="7">
    <source>
        <dbReference type="ARBA" id="ARBA00023015"/>
    </source>
</evidence>
<feature type="domain" description="C2H2-type" evidence="13">
    <location>
        <begin position="906"/>
        <end position="933"/>
    </location>
</feature>
<evidence type="ECO:0000256" key="10">
    <source>
        <dbReference type="ARBA" id="ARBA00023242"/>
    </source>
</evidence>
<dbReference type="SUPFAM" id="SSF57667">
    <property type="entry name" value="beta-beta-alpha zinc fingers"/>
    <property type="match status" value="6"/>
</dbReference>
<dbReference type="PANTHER" id="PTHR24393:SF15">
    <property type="entry name" value="IP01243P-RELATED"/>
    <property type="match status" value="1"/>
</dbReference>
<keyword evidence="3" id="KW-0479">Metal-binding</keyword>
<organism evidence="14 15">
    <name type="scientific">Octopus vulgaris</name>
    <name type="common">Common octopus</name>
    <dbReference type="NCBI Taxonomy" id="6645"/>
    <lineage>
        <taxon>Eukaryota</taxon>
        <taxon>Metazoa</taxon>
        <taxon>Spiralia</taxon>
        <taxon>Lophotrochozoa</taxon>
        <taxon>Mollusca</taxon>
        <taxon>Cephalopoda</taxon>
        <taxon>Coleoidea</taxon>
        <taxon>Octopodiformes</taxon>
        <taxon>Octopoda</taxon>
        <taxon>Incirrata</taxon>
        <taxon>Octopodidae</taxon>
        <taxon>Octopus</taxon>
    </lineage>
</organism>
<sequence>MEPIVVYRSPAEPFEFSNPQAANVNENSHIFRRDLSFNQQNKEFHIHSPYQSEMFTSPNHYDIMGPLYFNTNMIPYSPILNSTHIRRLPDSNIIEYSAMSNPYYNACPSFVPLNDNEIYNNATESTIYQSNKRHLTLLSPVHNNGTVKRPRMIQPNKVSETRPIHFWRPFLNEESPDCVPRRSDSNNTDDKQRNNKKLYSNDSNSKACYEIPVNNNKNNNKNNDNNKSENLSHRTIHNTSPTYLRQTNEAKSKHSESSNKKKEERMLTMAKTIDLLREARTECDTEEPVNLIVPNIRNCEEELLKENNYVEDYCTNCKICNFHERPHSNSRPVSLLSTTRQNEGNESLSYASDGNITRKSPSISDLPANINRWQQRMKEANMSPSNGTDNMYKSFANDTPDSSLQSALGKNMFDGMHYPPSNYSWSNKGRTSNEYPSSRAVDFGACTGHENAFRVSLMYNELHHGHSEASNMKENEKNIPKHHSPNSSFNFNHSRNFNLEAKSSKCNNYEKLKTSEPPLSQNAYKTVDSYYGSCNFMKYKMNYWQNGMETHPNKHIVNCNEKAIRYNKHSIQSSDDNTKMNIEKGAASHQIHENCHKERLDKVPESAITFSQKGLSRHIHRGFHPVNVDRCTEERHAVHSAENCRSVNENTSLNAIVDNAVHKPKPTQPNHHLQVNQNYTGTGELRNTASEMHSKEVYFKLIHSSMNTNNGCSEKNISEPENISITELNKHMLNQKSKEYIHNKTTSSNTESIPVSVMHKALEENTNDMTPDGGPKQSNSIEIIQNTVLQTATIRNAPLLMLPNKGGVPEVNKRTNVTDDFTTNEGTTNIINREQATKEVTMALDSCGYSKDVEEEETYQTTLHDTQTNATETTYLSNTGKQTAKETMSDSQTNFPNTKNSENSSLQCVYCDEIFPTTKLLKEHLKSHPANSPYLCPHCDLKFSSKPRYLRHALLHTKEKPYTCEECQKCFTTVTAFHRHLHAKRHSGNNLSTCKQCGLSFIDDVYMSLHFKTHTGEHPFQCDICGNIFACKNNLKNHIMTHTGEKPFQCVHCAKRFVTNFSLKVHIRTHTKDYPYSCKICKKKFLCSSNMTSHVRTHTGEKRHQCYKCGKFFSSLSGIQGHQRTHTGECPYSCNICNKSFASKFSLRIHKRTHSGENPHRCSYCNKTFSNSSNMRRHLRIHTGERPYSCTYCSKAFCSSTYLKSHIRTHTGEKPYKCKYCGKEFSNTLCFKQHVNNHEKNSSYPLPTGKK</sequence>
<evidence type="ECO:0000259" key="13">
    <source>
        <dbReference type="PROSITE" id="PS50157"/>
    </source>
</evidence>
<evidence type="ECO:0000256" key="12">
    <source>
        <dbReference type="SAM" id="MobiDB-lite"/>
    </source>
</evidence>
<accession>A0AA36FBY6</accession>
<feature type="compositionally biased region" description="Polar residues" evidence="12">
    <location>
        <begin position="197"/>
        <end position="206"/>
    </location>
</feature>
<name>A0AA36FBY6_OCTVU</name>
<dbReference type="PROSITE" id="PS00028">
    <property type="entry name" value="ZINC_FINGER_C2H2_1"/>
    <property type="match status" value="12"/>
</dbReference>
<evidence type="ECO:0000256" key="6">
    <source>
        <dbReference type="ARBA" id="ARBA00022833"/>
    </source>
</evidence>
<dbReference type="InterPro" id="IPR013087">
    <property type="entry name" value="Znf_C2H2_type"/>
</dbReference>
<comment type="subcellular location">
    <subcellularLocation>
        <location evidence="1">Nucleus</location>
    </subcellularLocation>
</comment>
<feature type="domain" description="C2H2-type" evidence="13">
    <location>
        <begin position="934"/>
        <end position="961"/>
    </location>
</feature>
<evidence type="ECO:0000256" key="4">
    <source>
        <dbReference type="ARBA" id="ARBA00022737"/>
    </source>
</evidence>
<feature type="compositionally biased region" description="Polar residues" evidence="12">
    <location>
        <begin position="339"/>
        <end position="363"/>
    </location>
</feature>
<feature type="compositionally biased region" description="Low complexity" evidence="12">
    <location>
        <begin position="214"/>
        <end position="223"/>
    </location>
</feature>
<feature type="region of interest" description="Disordered" evidence="12">
    <location>
        <begin position="339"/>
        <end position="365"/>
    </location>
</feature>
<dbReference type="PROSITE" id="PS50157">
    <property type="entry name" value="ZINC_FINGER_C2H2_2"/>
    <property type="match status" value="12"/>
</dbReference>
<proteinExistence type="inferred from homology"/>
<reference evidence="14" key="1">
    <citation type="submission" date="2023-08" db="EMBL/GenBank/DDBJ databases">
        <authorList>
            <person name="Alioto T."/>
            <person name="Alioto T."/>
            <person name="Gomez Garrido J."/>
        </authorList>
    </citation>
    <scope>NUCLEOTIDE SEQUENCE</scope>
</reference>
<dbReference type="PANTHER" id="PTHR24393">
    <property type="entry name" value="ZINC FINGER PROTEIN"/>
    <property type="match status" value="1"/>
</dbReference>
<dbReference type="AlphaFoldDB" id="A0AA36FBY6"/>
<feature type="domain" description="C2H2-type" evidence="13">
    <location>
        <begin position="1132"/>
        <end position="1159"/>
    </location>
</feature>
<feature type="region of interest" description="Disordered" evidence="12">
    <location>
        <begin position="175"/>
        <end position="264"/>
    </location>
</feature>
<keyword evidence="4" id="KW-0677">Repeat</keyword>
<feature type="domain" description="C2H2-type" evidence="13">
    <location>
        <begin position="1048"/>
        <end position="1075"/>
    </location>
</feature>
<dbReference type="GO" id="GO:0005694">
    <property type="term" value="C:chromosome"/>
    <property type="evidence" value="ECO:0007669"/>
    <property type="project" value="UniProtKB-ARBA"/>
</dbReference>
<feature type="domain" description="C2H2-type" evidence="13">
    <location>
        <begin position="1188"/>
        <end position="1215"/>
    </location>
</feature>
<evidence type="ECO:0000256" key="9">
    <source>
        <dbReference type="ARBA" id="ARBA00023163"/>
    </source>
</evidence>
<protein>
    <submittedName>
        <fullName evidence="14">GATA zinc finger domain-containing protein 14-like</fullName>
    </submittedName>
</protein>
<dbReference type="Gene3D" id="3.30.160.60">
    <property type="entry name" value="Classic Zinc Finger"/>
    <property type="match status" value="11"/>
</dbReference>
<dbReference type="InterPro" id="IPR036236">
    <property type="entry name" value="Znf_C2H2_sf"/>
</dbReference>
<evidence type="ECO:0000256" key="11">
    <source>
        <dbReference type="PROSITE-ProRule" id="PRU00042"/>
    </source>
</evidence>
<feature type="domain" description="C2H2-type" evidence="13">
    <location>
        <begin position="962"/>
        <end position="991"/>
    </location>
</feature>
<dbReference type="GO" id="GO:0005634">
    <property type="term" value="C:nucleus"/>
    <property type="evidence" value="ECO:0007669"/>
    <property type="project" value="UniProtKB-SubCell"/>
</dbReference>
<dbReference type="FunFam" id="3.30.160.60:FF:000193">
    <property type="entry name" value="Zinc finger protein 300"/>
    <property type="match status" value="1"/>
</dbReference>
<dbReference type="Proteomes" id="UP001162480">
    <property type="component" value="Chromosome 13"/>
</dbReference>
<comment type="similarity">
    <text evidence="2">Belongs to the krueppel C2H2-type zinc-finger protein family.</text>
</comment>
<keyword evidence="7" id="KW-0805">Transcription regulation</keyword>
<feature type="domain" description="C2H2-type" evidence="13">
    <location>
        <begin position="1020"/>
        <end position="1047"/>
    </location>
</feature>
<dbReference type="GO" id="GO:0000978">
    <property type="term" value="F:RNA polymerase II cis-regulatory region sequence-specific DNA binding"/>
    <property type="evidence" value="ECO:0007669"/>
    <property type="project" value="TreeGrafter"/>
</dbReference>
<evidence type="ECO:0000256" key="8">
    <source>
        <dbReference type="ARBA" id="ARBA00023125"/>
    </source>
</evidence>
<evidence type="ECO:0000256" key="3">
    <source>
        <dbReference type="ARBA" id="ARBA00022723"/>
    </source>
</evidence>
<dbReference type="FunFam" id="3.30.160.60:FF:000671">
    <property type="entry name" value="Zinc finger protein 26"/>
    <property type="match status" value="1"/>
</dbReference>
<evidence type="ECO:0000313" key="14">
    <source>
        <dbReference type="EMBL" id="CAI9731932.1"/>
    </source>
</evidence>
<evidence type="ECO:0000256" key="5">
    <source>
        <dbReference type="ARBA" id="ARBA00022771"/>
    </source>
</evidence>
<feature type="domain" description="C2H2-type" evidence="13">
    <location>
        <begin position="1160"/>
        <end position="1187"/>
    </location>
</feature>
<keyword evidence="10" id="KW-0539">Nucleus</keyword>
<dbReference type="EMBL" id="OX597826">
    <property type="protein sequence ID" value="CAI9731932.1"/>
    <property type="molecule type" value="Genomic_DNA"/>
</dbReference>
<evidence type="ECO:0000313" key="15">
    <source>
        <dbReference type="Proteomes" id="UP001162480"/>
    </source>
</evidence>
<dbReference type="FunFam" id="3.30.160.60:FF:000875">
    <property type="entry name" value="zinc finger protein 236 isoform X7"/>
    <property type="match status" value="1"/>
</dbReference>
<evidence type="ECO:0000256" key="1">
    <source>
        <dbReference type="ARBA" id="ARBA00004123"/>
    </source>
</evidence>
<feature type="compositionally biased region" description="Basic and acidic residues" evidence="12">
    <location>
        <begin position="248"/>
        <end position="264"/>
    </location>
</feature>
<feature type="compositionally biased region" description="Polar residues" evidence="12">
    <location>
        <begin position="237"/>
        <end position="247"/>
    </location>
</feature>
<dbReference type="FunFam" id="3.30.160.60:FF:000446">
    <property type="entry name" value="Zinc finger protein"/>
    <property type="match status" value="1"/>
</dbReference>
<dbReference type="SMART" id="SM00355">
    <property type="entry name" value="ZnF_C2H2"/>
    <property type="match status" value="12"/>
</dbReference>
<dbReference type="FunFam" id="3.30.160.60:FF:002343">
    <property type="entry name" value="Zinc finger protein 33A"/>
    <property type="match status" value="2"/>
</dbReference>
<gene>
    <name evidence="14" type="ORF">OCTVUL_1B003151</name>
</gene>
<keyword evidence="15" id="KW-1185">Reference proteome</keyword>
<dbReference type="Pfam" id="PF13894">
    <property type="entry name" value="zf-C2H2_4"/>
    <property type="match status" value="1"/>
</dbReference>
<dbReference type="FunFam" id="3.30.160.60:FF:001732">
    <property type="entry name" value="Zgc:162936"/>
    <property type="match status" value="1"/>
</dbReference>
<keyword evidence="6" id="KW-0862">Zinc</keyword>
<feature type="domain" description="C2H2-type" evidence="13">
    <location>
        <begin position="1216"/>
        <end position="1243"/>
    </location>
</feature>
<dbReference type="FunFam" id="3.30.160.60:FF:000100">
    <property type="entry name" value="Zinc finger 45-like"/>
    <property type="match status" value="1"/>
</dbReference>
<dbReference type="GO" id="GO:0008270">
    <property type="term" value="F:zinc ion binding"/>
    <property type="evidence" value="ECO:0007669"/>
    <property type="project" value="UniProtKB-KW"/>
</dbReference>
<feature type="domain" description="C2H2-type" evidence="13">
    <location>
        <begin position="1104"/>
        <end position="1131"/>
    </location>
</feature>
<keyword evidence="8" id="KW-0238">DNA-binding</keyword>
<feature type="compositionally biased region" description="Basic and acidic residues" evidence="12">
    <location>
        <begin position="179"/>
        <end position="193"/>
    </location>
</feature>
<feature type="domain" description="C2H2-type" evidence="13">
    <location>
        <begin position="1076"/>
        <end position="1103"/>
    </location>
</feature>
<dbReference type="GO" id="GO:0001228">
    <property type="term" value="F:DNA-binding transcription activator activity, RNA polymerase II-specific"/>
    <property type="evidence" value="ECO:0007669"/>
    <property type="project" value="TreeGrafter"/>
</dbReference>
<feature type="domain" description="C2H2-type" evidence="13">
    <location>
        <begin position="992"/>
        <end position="1019"/>
    </location>
</feature>
<evidence type="ECO:0000256" key="2">
    <source>
        <dbReference type="ARBA" id="ARBA00006991"/>
    </source>
</evidence>
<keyword evidence="5 11" id="KW-0863">Zinc-finger</keyword>
<keyword evidence="9" id="KW-0804">Transcription</keyword>
<dbReference type="Pfam" id="PF00096">
    <property type="entry name" value="zf-C2H2"/>
    <property type="match status" value="5"/>
</dbReference>